<keyword evidence="2" id="KW-1185">Reference proteome</keyword>
<dbReference type="EMBL" id="MU276259">
    <property type="protein sequence ID" value="KAI0039820.1"/>
    <property type="molecule type" value="Genomic_DNA"/>
</dbReference>
<gene>
    <name evidence="1" type="ORF">FA95DRAFT_1684110</name>
</gene>
<sequence length="300" mass="31324">MAARAFTYASAITALVAGFVDGAAVSKRQSITTLSTDEIGAFKPFTFFASTAYCNPSETLTWSCGMNCDANPGFQPVASGGDGGSVQFWFVGFAPAQNTIIVSHQGTDPHNIMSLLTDGDLTRRSLDPTLFPGVSSSVEVHNGFAGSQASTAAAVLAAVKQAMSAHDTNTVTVVGHSLGAALALLDSVFLSLNLPSGTTVNTIGYGMPRVGNQEFVDYIDAHQNVTHVNNQKDPIPTVPGLFLGYHHSSGEVHIQASNAWDACPGQDSDSKSCIVGDVPNIFESTESNHIGPYDSVTMGC</sequence>
<protein>
    <submittedName>
        <fullName evidence="1">Lipase</fullName>
    </submittedName>
</protein>
<evidence type="ECO:0000313" key="2">
    <source>
        <dbReference type="Proteomes" id="UP000814033"/>
    </source>
</evidence>
<reference evidence="1" key="2">
    <citation type="journal article" date="2022" name="New Phytol.">
        <title>Evolutionary transition to the ectomycorrhizal habit in the genomes of a hyperdiverse lineage of mushroom-forming fungi.</title>
        <authorList>
            <person name="Looney B."/>
            <person name="Miyauchi S."/>
            <person name="Morin E."/>
            <person name="Drula E."/>
            <person name="Courty P.E."/>
            <person name="Kohler A."/>
            <person name="Kuo A."/>
            <person name="LaButti K."/>
            <person name="Pangilinan J."/>
            <person name="Lipzen A."/>
            <person name="Riley R."/>
            <person name="Andreopoulos W."/>
            <person name="He G."/>
            <person name="Johnson J."/>
            <person name="Nolan M."/>
            <person name="Tritt A."/>
            <person name="Barry K.W."/>
            <person name="Grigoriev I.V."/>
            <person name="Nagy L.G."/>
            <person name="Hibbett D."/>
            <person name="Henrissat B."/>
            <person name="Matheny P.B."/>
            <person name="Labbe J."/>
            <person name="Martin F.M."/>
        </authorList>
    </citation>
    <scope>NUCLEOTIDE SEQUENCE</scope>
    <source>
        <strain evidence="1">FP105234-sp</strain>
    </source>
</reference>
<dbReference type="Proteomes" id="UP000814033">
    <property type="component" value="Unassembled WGS sequence"/>
</dbReference>
<accession>A0ACB8R6S8</accession>
<proteinExistence type="predicted"/>
<reference evidence="1" key="1">
    <citation type="submission" date="2021-02" db="EMBL/GenBank/DDBJ databases">
        <authorList>
            <consortium name="DOE Joint Genome Institute"/>
            <person name="Ahrendt S."/>
            <person name="Looney B.P."/>
            <person name="Miyauchi S."/>
            <person name="Morin E."/>
            <person name="Drula E."/>
            <person name="Courty P.E."/>
            <person name="Chicoki N."/>
            <person name="Fauchery L."/>
            <person name="Kohler A."/>
            <person name="Kuo A."/>
            <person name="Labutti K."/>
            <person name="Pangilinan J."/>
            <person name="Lipzen A."/>
            <person name="Riley R."/>
            <person name="Andreopoulos W."/>
            <person name="He G."/>
            <person name="Johnson J."/>
            <person name="Barry K.W."/>
            <person name="Grigoriev I.V."/>
            <person name="Nagy L."/>
            <person name="Hibbett D."/>
            <person name="Henrissat B."/>
            <person name="Matheny P.B."/>
            <person name="Labbe J."/>
            <person name="Martin F."/>
        </authorList>
    </citation>
    <scope>NUCLEOTIDE SEQUENCE</scope>
    <source>
        <strain evidence="1">FP105234-sp</strain>
    </source>
</reference>
<evidence type="ECO:0000313" key="1">
    <source>
        <dbReference type="EMBL" id="KAI0039820.1"/>
    </source>
</evidence>
<comment type="caution">
    <text evidence="1">The sequence shown here is derived from an EMBL/GenBank/DDBJ whole genome shotgun (WGS) entry which is preliminary data.</text>
</comment>
<organism evidence="1 2">
    <name type="scientific">Auriscalpium vulgare</name>
    <dbReference type="NCBI Taxonomy" id="40419"/>
    <lineage>
        <taxon>Eukaryota</taxon>
        <taxon>Fungi</taxon>
        <taxon>Dikarya</taxon>
        <taxon>Basidiomycota</taxon>
        <taxon>Agaricomycotina</taxon>
        <taxon>Agaricomycetes</taxon>
        <taxon>Russulales</taxon>
        <taxon>Auriscalpiaceae</taxon>
        <taxon>Auriscalpium</taxon>
    </lineage>
</organism>
<name>A0ACB8R6S8_9AGAM</name>